<protein>
    <submittedName>
        <fullName evidence="1">Uncharacterized protein</fullName>
    </submittedName>
</protein>
<dbReference type="AlphaFoldDB" id="G5C535"/>
<proteinExistence type="predicted"/>
<accession>G5C535</accession>
<gene>
    <name evidence="1" type="ORF">GW7_09125</name>
</gene>
<dbReference type="EMBL" id="JH173407">
    <property type="protein sequence ID" value="EHB16646.1"/>
    <property type="molecule type" value="Genomic_DNA"/>
</dbReference>
<dbReference type="PANTHER" id="PTHR46254:SF3">
    <property type="entry name" value="SECRETED PROTEIN"/>
    <property type="match status" value="1"/>
</dbReference>
<feature type="non-terminal residue" evidence="1">
    <location>
        <position position="1"/>
    </location>
</feature>
<sequence length="65" mass="7392">RLPLKVQSSCLSLPSSWNYRHVPPHSANITYCRSRSHCVVQAGLKLVAISLPQPPECWDYRYAPL</sequence>
<evidence type="ECO:0000313" key="1">
    <source>
        <dbReference type="EMBL" id="EHB16646.1"/>
    </source>
</evidence>
<dbReference type="PANTHER" id="PTHR46254">
    <property type="entry name" value="PROTEIN GVQW1-RELATED"/>
    <property type="match status" value="1"/>
</dbReference>
<organism evidence="1 2">
    <name type="scientific">Heterocephalus glaber</name>
    <name type="common">Naked mole rat</name>
    <dbReference type="NCBI Taxonomy" id="10181"/>
    <lineage>
        <taxon>Eukaryota</taxon>
        <taxon>Metazoa</taxon>
        <taxon>Chordata</taxon>
        <taxon>Craniata</taxon>
        <taxon>Vertebrata</taxon>
        <taxon>Euteleostomi</taxon>
        <taxon>Mammalia</taxon>
        <taxon>Eutheria</taxon>
        <taxon>Euarchontoglires</taxon>
        <taxon>Glires</taxon>
        <taxon>Rodentia</taxon>
        <taxon>Hystricomorpha</taxon>
        <taxon>Bathyergidae</taxon>
        <taxon>Heterocephalus</taxon>
    </lineage>
</organism>
<evidence type="ECO:0000313" key="2">
    <source>
        <dbReference type="Proteomes" id="UP000006813"/>
    </source>
</evidence>
<feature type="non-terminal residue" evidence="1">
    <location>
        <position position="65"/>
    </location>
</feature>
<dbReference type="InParanoid" id="G5C535"/>
<reference evidence="1 2" key="1">
    <citation type="journal article" date="2011" name="Nature">
        <title>Genome sequencing reveals insights into physiology and longevity of the naked mole rat.</title>
        <authorList>
            <person name="Kim E.B."/>
            <person name="Fang X."/>
            <person name="Fushan A.A."/>
            <person name="Huang Z."/>
            <person name="Lobanov A.V."/>
            <person name="Han L."/>
            <person name="Marino S.M."/>
            <person name="Sun X."/>
            <person name="Turanov A.A."/>
            <person name="Yang P."/>
            <person name="Yim S.H."/>
            <person name="Zhao X."/>
            <person name="Kasaikina M.V."/>
            <person name="Stoletzki N."/>
            <person name="Peng C."/>
            <person name="Polak P."/>
            <person name="Xiong Z."/>
            <person name="Kiezun A."/>
            <person name="Zhu Y."/>
            <person name="Chen Y."/>
            <person name="Kryukov G.V."/>
            <person name="Zhang Q."/>
            <person name="Peshkin L."/>
            <person name="Yang L."/>
            <person name="Bronson R.T."/>
            <person name="Buffenstein R."/>
            <person name="Wang B."/>
            <person name="Han C."/>
            <person name="Li Q."/>
            <person name="Chen L."/>
            <person name="Zhao W."/>
            <person name="Sunyaev S.R."/>
            <person name="Park T.J."/>
            <person name="Zhang G."/>
            <person name="Wang J."/>
            <person name="Gladyshev V.N."/>
        </authorList>
    </citation>
    <scope>NUCLEOTIDE SEQUENCE [LARGE SCALE GENOMIC DNA]</scope>
</reference>
<name>G5C535_HETGA</name>
<dbReference type="Proteomes" id="UP000006813">
    <property type="component" value="Unassembled WGS sequence"/>
</dbReference>